<dbReference type="HAMAP" id="MF_00227">
    <property type="entry name" value="RNase_P"/>
    <property type="match status" value="1"/>
</dbReference>
<dbReference type="GO" id="GO:0000049">
    <property type="term" value="F:tRNA binding"/>
    <property type="evidence" value="ECO:0007669"/>
    <property type="project" value="UniProtKB-UniRule"/>
</dbReference>
<comment type="function">
    <text evidence="6">RNaseP catalyzes the removal of the 5'-leader sequence from pre-tRNA to produce the mature 5'-terminus. It can also cleave other RNA substrates such as 4.5S RNA. The protein component plays an auxiliary but essential role in vivo by binding to the 5'-leader sequence and broadening the substrate specificity of the ribozyme.</text>
</comment>
<dbReference type="GO" id="GO:0042781">
    <property type="term" value="F:3'-tRNA processing endoribonuclease activity"/>
    <property type="evidence" value="ECO:0007669"/>
    <property type="project" value="TreeGrafter"/>
</dbReference>
<evidence type="ECO:0000256" key="4">
    <source>
        <dbReference type="ARBA" id="ARBA00022801"/>
    </source>
</evidence>
<dbReference type="Gene3D" id="3.30.230.10">
    <property type="match status" value="1"/>
</dbReference>
<dbReference type="GO" id="GO:0004526">
    <property type="term" value="F:ribonuclease P activity"/>
    <property type="evidence" value="ECO:0007669"/>
    <property type="project" value="UniProtKB-UniRule"/>
</dbReference>
<dbReference type="AlphaFoldDB" id="A0A1G2JB82"/>
<keyword evidence="5 6" id="KW-0694">RNA-binding</keyword>
<evidence type="ECO:0000256" key="2">
    <source>
        <dbReference type="ARBA" id="ARBA00022722"/>
    </source>
</evidence>
<dbReference type="STRING" id="1802229.A2401_02805"/>
<comment type="subunit">
    <text evidence="6">Consists of a catalytic RNA component (M1 or rnpB) and a protein subunit.</text>
</comment>
<comment type="catalytic activity">
    <reaction evidence="6">
        <text>Endonucleolytic cleavage of RNA, removing 5'-extranucleotides from tRNA precursor.</text>
        <dbReference type="EC" id="3.1.26.5"/>
    </reaction>
</comment>
<dbReference type="SUPFAM" id="SSF54211">
    <property type="entry name" value="Ribosomal protein S5 domain 2-like"/>
    <property type="match status" value="1"/>
</dbReference>
<keyword evidence="1 6" id="KW-0819">tRNA processing</keyword>
<keyword evidence="3 6" id="KW-0255">Endonuclease</keyword>
<protein>
    <recommendedName>
        <fullName evidence="6 7">Ribonuclease P protein component</fullName>
        <shortName evidence="6">RNase P protein</shortName>
        <shortName evidence="6">RNaseP protein</shortName>
        <ecNumber evidence="6 7">3.1.26.5</ecNumber>
    </recommendedName>
    <alternativeName>
        <fullName evidence="6">Protein C5</fullName>
    </alternativeName>
</protein>
<evidence type="ECO:0000313" key="9">
    <source>
        <dbReference type="Proteomes" id="UP000177751"/>
    </source>
</evidence>
<evidence type="ECO:0000313" key="8">
    <source>
        <dbReference type="EMBL" id="OGZ84334.1"/>
    </source>
</evidence>
<dbReference type="PANTHER" id="PTHR33992">
    <property type="entry name" value="RIBONUCLEASE P PROTEIN COMPONENT"/>
    <property type="match status" value="1"/>
</dbReference>
<dbReference type="EC" id="3.1.26.5" evidence="6 7"/>
<comment type="similarity">
    <text evidence="6">Belongs to the RnpA family.</text>
</comment>
<evidence type="ECO:0000256" key="7">
    <source>
        <dbReference type="NCBIfam" id="TIGR00188"/>
    </source>
</evidence>
<dbReference type="InterPro" id="IPR000100">
    <property type="entry name" value="RNase_P"/>
</dbReference>
<dbReference type="PANTHER" id="PTHR33992:SF1">
    <property type="entry name" value="RIBONUCLEASE P PROTEIN COMPONENT"/>
    <property type="match status" value="1"/>
</dbReference>
<gene>
    <name evidence="6" type="primary">rnpA</name>
    <name evidence="8" type="ORF">A2401_02805</name>
</gene>
<keyword evidence="4 6" id="KW-0378">Hydrolase</keyword>
<comment type="caution">
    <text evidence="8">The sequence shown here is derived from an EMBL/GenBank/DDBJ whole genome shotgun (WGS) entry which is preliminary data.</text>
</comment>
<evidence type="ECO:0000256" key="3">
    <source>
        <dbReference type="ARBA" id="ARBA00022759"/>
    </source>
</evidence>
<organism evidence="8 9">
    <name type="scientific">Candidatus Staskawiczbacteria bacterium RIFOXYC1_FULL_38_18</name>
    <dbReference type="NCBI Taxonomy" id="1802229"/>
    <lineage>
        <taxon>Bacteria</taxon>
        <taxon>Candidatus Staskawicziibacteriota</taxon>
    </lineage>
</organism>
<proteinExistence type="inferred from homology"/>
<name>A0A1G2JB82_9BACT</name>
<dbReference type="Pfam" id="PF00825">
    <property type="entry name" value="Ribonuclease_P"/>
    <property type="match status" value="1"/>
</dbReference>
<evidence type="ECO:0000256" key="6">
    <source>
        <dbReference type="HAMAP-Rule" id="MF_00227"/>
    </source>
</evidence>
<evidence type="ECO:0000256" key="5">
    <source>
        <dbReference type="ARBA" id="ARBA00022884"/>
    </source>
</evidence>
<dbReference type="EMBL" id="MHPP01000019">
    <property type="protein sequence ID" value="OGZ84334.1"/>
    <property type="molecule type" value="Genomic_DNA"/>
</dbReference>
<dbReference type="Proteomes" id="UP000177751">
    <property type="component" value="Unassembled WGS sequence"/>
</dbReference>
<dbReference type="InterPro" id="IPR020568">
    <property type="entry name" value="Ribosomal_Su5_D2-typ_SF"/>
</dbReference>
<evidence type="ECO:0000256" key="1">
    <source>
        <dbReference type="ARBA" id="ARBA00022694"/>
    </source>
</evidence>
<dbReference type="GO" id="GO:0001682">
    <property type="term" value="P:tRNA 5'-leader removal"/>
    <property type="evidence" value="ECO:0007669"/>
    <property type="project" value="UniProtKB-UniRule"/>
</dbReference>
<dbReference type="InterPro" id="IPR014721">
    <property type="entry name" value="Ribsml_uS5_D2-typ_fold_subgr"/>
</dbReference>
<reference evidence="8 9" key="1">
    <citation type="journal article" date="2016" name="Nat. Commun.">
        <title>Thousands of microbial genomes shed light on interconnected biogeochemical processes in an aquifer system.</title>
        <authorList>
            <person name="Anantharaman K."/>
            <person name="Brown C.T."/>
            <person name="Hug L.A."/>
            <person name="Sharon I."/>
            <person name="Castelle C.J."/>
            <person name="Probst A.J."/>
            <person name="Thomas B.C."/>
            <person name="Singh A."/>
            <person name="Wilkins M.J."/>
            <person name="Karaoz U."/>
            <person name="Brodie E.L."/>
            <person name="Williams K.H."/>
            <person name="Hubbard S.S."/>
            <person name="Banfield J.F."/>
        </authorList>
    </citation>
    <scope>NUCLEOTIDE SEQUENCE [LARGE SCALE GENOMIC DNA]</scope>
</reference>
<accession>A0A1G2JB82</accession>
<dbReference type="NCBIfam" id="TIGR00188">
    <property type="entry name" value="rnpA"/>
    <property type="match status" value="1"/>
</dbReference>
<dbReference type="GO" id="GO:0030677">
    <property type="term" value="C:ribonuclease P complex"/>
    <property type="evidence" value="ECO:0007669"/>
    <property type="project" value="TreeGrafter"/>
</dbReference>
<keyword evidence="2 6" id="KW-0540">Nuclease</keyword>
<sequence length="113" mass="13062">MLPKLNRIKNKKDFDLIFKKGKSLRAGPMVLKRMKNSSGCNRFAFIVSQKVSKKAVVRNKIRRRLAEISRAYLKEEKELKNNGTDFVFIGLPGAEKMDFLETKRFANKLLTNV</sequence>